<dbReference type="PANTHER" id="PTHR30273:SF2">
    <property type="entry name" value="PROTEIN FECR"/>
    <property type="match status" value="1"/>
</dbReference>
<organism evidence="3 4">
    <name type="scientific">Rhabdobacter roseus</name>
    <dbReference type="NCBI Taxonomy" id="1655419"/>
    <lineage>
        <taxon>Bacteria</taxon>
        <taxon>Pseudomonadati</taxon>
        <taxon>Bacteroidota</taxon>
        <taxon>Cytophagia</taxon>
        <taxon>Cytophagales</taxon>
        <taxon>Cytophagaceae</taxon>
        <taxon>Rhabdobacter</taxon>
    </lineage>
</organism>
<evidence type="ECO:0000313" key="3">
    <source>
        <dbReference type="EMBL" id="MBB5285484.1"/>
    </source>
</evidence>
<feature type="domain" description="Protein FecR C-terminal" evidence="2">
    <location>
        <begin position="287"/>
        <end position="354"/>
    </location>
</feature>
<dbReference type="PANTHER" id="PTHR30273">
    <property type="entry name" value="PERIPLASMIC SIGNAL SENSOR AND SIGMA FACTOR ACTIVATOR FECR-RELATED"/>
    <property type="match status" value="1"/>
</dbReference>
<accession>A0A840TQ75</accession>
<sequence length="360" mass="41004">MFNYAFYTAEEFLKDEWFREWVLSPSPQSEDFWNEWLRLNPEKQATVDQARAWLRVLEMPHQQVSKAEMDEAIDETWSLIQQRQAPAGRVMSLRAWSRVAAAAMVVLGLSWAWFLYENRSPSQPSTSQAATQPQGLITITNNEPKARLVQLPDGSRITLEPLASVNYPKEFGEAERRIYLKGNAFFEVAHNPAKPFWVLTEKLVTRVLGTSFWIEADAGRPESRVIVKTGKVSVFRTADLRQQASNKEGVVLTPNQQVRLLTEGQRLAKSLVEEPVVVQPMDDSPEFNYVEAPASQIFRDLSQAYGIELVYDEQVLKHCQITATLGSETFAEKLDLLCRSIHSSYEIIETQVVIYSKGCK</sequence>
<dbReference type="Gene3D" id="3.55.50.30">
    <property type="match status" value="1"/>
</dbReference>
<feature type="domain" description="FecR protein" evidence="1">
    <location>
        <begin position="143"/>
        <end position="232"/>
    </location>
</feature>
<dbReference type="Pfam" id="PF16344">
    <property type="entry name" value="FecR_C"/>
    <property type="match status" value="1"/>
</dbReference>
<dbReference type="AlphaFoldDB" id="A0A840TQ75"/>
<dbReference type="RefSeq" id="WP_184175668.1">
    <property type="nucleotide sequence ID" value="NZ_JACHGF010000005.1"/>
</dbReference>
<dbReference type="PIRSF" id="PIRSF018266">
    <property type="entry name" value="FecR"/>
    <property type="match status" value="1"/>
</dbReference>
<proteinExistence type="predicted"/>
<dbReference type="InterPro" id="IPR006860">
    <property type="entry name" value="FecR"/>
</dbReference>
<evidence type="ECO:0000259" key="2">
    <source>
        <dbReference type="Pfam" id="PF16344"/>
    </source>
</evidence>
<reference evidence="3 4" key="1">
    <citation type="submission" date="2020-08" db="EMBL/GenBank/DDBJ databases">
        <title>Genomic Encyclopedia of Type Strains, Phase IV (KMG-IV): sequencing the most valuable type-strain genomes for metagenomic binning, comparative biology and taxonomic classification.</title>
        <authorList>
            <person name="Goeker M."/>
        </authorList>
    </citation>
    <scope>NUCLEOTIDE SEQUENCE [LARGE SCALE GENOMIC DNA]</scope>
    <source>
        <strain evidence="3 4">DSM 105074</strain>
    </source>
</reference>
<keyword evidence="4" id="KW-1185">Reference proteome</keyword>
<evidence type="ECO:0000313" key="4">
    <source>
        <dbReference type="Proteomes" id="UP000557307"/>
    </source>
</evidence>
<gene>
    <name evidence="3" type="ORF">HNQ92_003641</name>
</gene>
<name>A0A840TQ75_9BACT</name>
<comment type="caution">
    <text evidence="3">The sequence shown here is derived from an EMBL/GenBank/DDBJ whole genome shotgun (WGS) entry which is preliminary data.</text>
</comment>
<dbReference type="Gene3D" id="2.60.120.1440">
    <property type="match status" value="1"/>
</dbReference>
<protein>
    <submittedName>
        <fullName evidence="3">Ferric-dicitrate binding protein FerR (Iron transport regulator)</fullName>
    </submittedName>
</protein>
<dbReference type="Pfam" id="PF04773">
    <property type="entry name" value="FecR"/>
    <property type="match status" value="1"/>
</dbReference>
<dbReference type="InterPro" id="IPR012373">
    <property type="entry name" value="Ferrdict_sens_TM"/>
</dbReference>
<evidence type="ECO:0000259" key="1">
    <source>
        <dbReference type="Pfam" id="PF04773"/>
    </source>
</evidence>
<dbReference type="GO" id="GO:0016989">
    <property type="term" value="F:sigma factor antagonist activity"/>
    <property type="evidence" value="ECO:0007669"/>
    <property type="project" value="TreeGrafter"/>
</dbReference>
<dbReference type="InterPro" id="IPR032508">
    <property type="entry name" value="FecR_C"/>
</dbReference>
<dbReference type="Proteomes" id="UP000557307">
    <property type="component" value="Unassembled WGS sequence"/>
</dbReference>
<dbReference type="EMBL" id="JACHGF010000005">
    <property type="protein sequence ID" value="MBB5285484.1"/>
    <property type="molecule type" value="Genomic_DNA"/>
</dbReference>